<evidence type="ECO:0000256" key="3">
    <source>
        <dbReference type="ARBA" id="ARBA00022553"/>
    </source>
</evidence>
<evidence type="ECO:0000256" key="6">
    <source>
        <dbReference type="ARBA" id="ARBA00023160"/>
    </source>
</evidence>
<evidence type="ECO:0000313" key="13">
    <source>
        <dbReference type="Proteomes" id="UP000199005"/>
    </source>
</evidence>
<dbReference type="EMBL" id="FNYQ01000024">
    <property type="protein sequence ID" value="SEI81997.1"/>
    <property type="molecule type" value="Genomic_DNA"/>
</dbReference>
<evidence type="ECO:0000256" key="5">
    <source>
        <dbReference type="ARBA" id="ARBA00023098"/>
    </source>
</evidence>
<keyword evidence="4" id="KW-0276">Fatty acid metabolism</keyword>
<dbReference type="Proteomes" id="UP000199250">
    <property type="component" value="Unassembled WGS sequence"/>
</dbReference>
<evidence type="ECO:0000313" key="11">
    <source>
        <dbReference type="EMBL" id="SEI81997.1"/>
    </source>
</evidence>
<dbReference type="STRING" id="170623.SAMN04244579_00939"/>
<evidence type="ECO:0000256" key="7">
    <source>
        <dbReference type="ARBA" id="ARBA00024328"/>
    </source>
</evidence>
<dbReference type="OrthoDB" id="287644at2"/>
<dbReference type="Pfam" id="PF00550">
    <property type="entry name" value="PP-binding"/>
    <property type="match status" value="1"/>
</dbReference>
<dbReference type="PROSITE" id="PS00012">
    <property type="entry name" value="PHOSPHOPANTETHEINE"/>
    <property type="match status" value="1"/>
</dbReference>
<dbReference type="InterPro" id="IPR036736">
    <property type="entry name" value="ACP-like_sf"/>
</dbReference>
<dbReference type="InterPro" id="IPR006162">
    <property type="entry name" value="Ppantetheine_attach_site"/>
</dbReference>
<dbReference type="PANTHER" id="PTHR20863:SF76">
    <property type="entry name" value="CARRIER DOMAIN-CONTAINING PROTEIN"/>
    <property type="match status" value="1"/>
</dbReference>
<evidence type="ECO:0000256" key="2">
    <source>
        <dbReference type="ARBA" id="ARBA00022516"/>
    </source>
</evidence>
<evidence type="ECO:0000313" key="14">
    <source>
        <dbReference type="Proteomes" id="UP000199250"/>
    </source>
</evidence>
<evidence type="ECO:0000313" key="15">
    <source>
        <dbReference type="Proteomes" id="UP000199267"/>
    </source>
</evidence>
<dbReference type="AlphaFoldDB" id="A0A1H6TXM3"/>
<dbReference type="PROSITE" id="PS50075">
    <property type="entry name" value="CARRIER"/>
    <property type="match status" value="1"/>
</dbReference>
<organism evidence="11 14">
    <name type="scientific">Azotobacter beijerinckii</name>
    <dbReference type="NCBI Taxonomy" id="170623"/>
    <lineage>
        <taxon>Bacteria</taxon>
        <taxon>Pseudomonadati</taxon>
        <taxon>Pseudomonadota</taxon>
        <taxon>Gammaproteobacteria</taxon>
        <taxon>Pseudomonadales</taxon>
        <taxon>Pseudomonadaceae</taxon>
        <taxon>Azotobacter</taxon>
    </lineage>
</organism>
<dbReference type="RefSeq" id="WP_090620929.1">
    <property type="nucleotide sequence ID" value="NZ_FNYO01000008.1"/>
</dbReference>
<feature type="domain" description="Carrier" evidence="9">
    <location>
        <begin position="1"/>
        <end position="79"/>
    </location>
</feature>
<sequence>MISQEKILERLFFHLDRLAFPGESIHPSVDLIEELGLDSINAMDLVMELEDEFDISIPLNVLTDVHTPTQLAQAVLSMMEHADDVA</sequence>
<dbReference type="InterPro" id="IPR003231">
    <property type="entry name" value="ACP"/>
</dbReference>
<accession>A0A1H6TXM3</accession>
<comment type="pathway">
    <text evidence="7">Glycolipid biosynthesis; KDO(2)-lipid A biosynthesis.</text>
</comment>
<dbReference type="Gene3D" id="1.10.1200.10">
    <property type="entry name" value="ACP-like"/>
    <property type="match status" value="1"/>
</dbReference>
<evidence type="ECO:0000256" key="8">
    <source>
        <dbReference type="ARBA" id="ARBA00024402"/>
    </source>
</evidence>
<keyword evidence="3" id="KW-0597">Phosphoprotein</keyword>
<evidence type="ECO:0000259" key="9">
    <source>
        <dbReference type="PROSITE" id="PS50075"/>
    </source>
</evidence>
<dbReference type="PANTHER" id="PTHR20863">
    <property type="entry name" value="ACYL CARRIER PROTEIN"/>
    <property type="match status" value="1"/>
</dbReference>
<evidence type="ECO:0000313" key="10">
    <source>
        <dbReference type="EMBL" id="SEI51835.1"/>
    </source>
</evidence>
<name>A0A1H6TXM3_9GAMM</name>
<dbReference type="EMBL" id="FNYO01000008">
    <property type="protein sequence ID" value="SEI51835.1"/>
    <property type="molecule type" value="Genomic_DNA"/>
</dbReference>
<reference evidence="13 14" key="1">
    <citation type="submission" date="2016-10" db="EMBL/GenBank/DDBJ databases">
        <authorList>
            <person name="de Groot N.N."/>
        </authorList>
    </citation>
    <scope>NUCLEOTIDE SEQUENCE [LARGE SCALE GENOMIC DNA]</scope>
    <source>
        <strain evidence="10 13">DSM 1041</strain>
        <strain evidence="11 14">DSM 373</strain>
        <strain evidence="12 15">DSM 378</strain>
    </source>
</reference>
<dbReference type="EMBL" id="FOFJ01000011">
    <property type="protein sequence ID" value="SEQ43077.1"/>
    <property type="molecule type" value="Genomic_DNA"/>
</dbReference>
<evidence type="ECO:0000256" key="1">
    <source>
        <dbReference type="ARBA" id="ARBA00022450"/>
    </source>
</evidence>
<evidence type="ECO:0000256" key="4">
    <source>
        <dbReference type="ARBA" id="ARBA00022832"/>
    </source>
</evidence>
<dbReference type="GO" id="GO:0000036">
    <property type="term" value="F:acyl carrier activity"/>
    <property type="evidence" value="ECO:0007669"/>
    <property type="project" value="TreeGrafter"/>
</dbReference>
<dbReference type="Proteomes" id="UP000199005">
    <property type="component" value="Unassembled WGS sequence"/>
</dbReference>
<gene>
    <name evidence="11" type="ORF">SAMN04244572_01788</name>
    <name evidence="12" type="ORF">SAMN04244573_01557</name>
    <name evidence="10" type="ORF">SAMN04244579_00939</name>
</gene>
<dbReference type="Proteomes" id="UP000199267">
    <property type="component" value="Unassembled WGS sequence"/>
</dbReference>
<keyword evidence="1" id="KW-0596">Phosphopantetheine</keyword>
<protein>
    <recommendedName>
        <fullName evidence="8">Acyl carrier protein AcpXL</fullName>
    </recommendedName>
</protein>
<dbReference type="InterPro" id="IPR009081">
    <property type="entry name" value="PP-bd_ACP"/>
</dbReference>
<keyword evidence="5" id="KW-0443">Lipid metabolism</keyword>
<evidence type="ECO:0000313" key="12">
    <source>
        <dbReference type="EMBL" id="SEQ43077.1"/>
    </source>
</evidence>
<keyword evidence="2" id="KW-0444">Lipid biosynthesis</keyword>
<dbReference type="GO" id="GO:0000035">
    <property type="term" value="F:acyl binding"/>
    <property type="evidence" value="ECO:0007669"/>
    <property type="project" value="TreeGrafter"/>
</dbReference>
<keyword evidence="6" id="KW-0275">Fatty acid biosynthesis</keyword>
<dbReference type="SUPFAM" id="SSF47336">
    <property type="entry name" value="ACP-like"/>
    <property type="match status" value="1"/>
</dbReference>
<proteinExistence type="predicted"/>